<dbReference type="InterPro" id="IPR005119">
    <property type="entry name" value="LysR_subst-bd"/>
</dbReference>
<dbReference type="SUPFAM" id="SSF46785">
    <property type="entry name" value="Winged helix' DNA-binding domain"/>
    <property type="match status" value="1"/>
</dbReference>
<dbReference type="Pfam" id="PF03466">
    <property type="entry name" value="LysR_substrate"/>
    <property type="match status" value="1"/>
</dbReference>
<sequence length="354" mass="39036">MSLHENIASTPTPLHAIEVARIGNDRQNIRAEHCRVDSPPADEAIVTLTPCFGLRHIRYFVVAAEVGSFRKAAAALSVRESAVSRRIRDLEDQIGASLFHRHSSGVTLTFAGERFLQRARKGLKAIHDGTRDVAKIGRGEEGTLRVGIFSSLASGFLWTLFRTFGDRHPGVRIDFVEGEPHSHIGAVRQLRVDVAFLTGTSLWDGCDTAHLWSERVFAVLPVSHPLTSKSEIDWRDLATSTFIVSDVAPGQEIHDYLVQRLADLGRHPEVQEQRVSRDNLLSLVALGRGLTVTSEAMTASHFPGIVFRPITAEILPFSAIWSPRNDNPALRRLLSLARSMATDLNQSHPSGESN</sequence>
<comment type="similarity">
    <text evidence="1">Belongs to the LysR transcriptional regulatory family.</text>
</comment>
<dbReference type="RefSeq" id="WP_021263988.1">
    <property type="nucleotide sequence ID" value="NZ_CP024477.1"/>
</dbReference>
<keyword evidence="2" id="KW-0805">Transcription regulation</keyword>
<evidence type="ECO:0000313" key="7">
    <source>
        <dbReference type="EMBL" id="MUI37723.1"/>
    </source>
</evidence>
<geneLocation type="plasmid" evidence="6">
    <name>pMKPA34-2</name>
</geneLocation>
<dbReference type="CDD" id="cd08414">
    <property type="entry name" value="PBP2_LTTR_aromatics_like"/>
    <property type="match status" value="1"/>
</dbReference>
<dbReference type="InterPro" id="IPR036390">
    <property type="entry name" value="WH_DNA-bd_sf"/>
</dbReference>
<keyword evidence="6" id="KW-0614">Plasmid</keyword>
<dbReference type="PANTHER" id="PTHR30346:SF0">
    <property type="entry name" value="HCA OPERON TRANSCRIPTIONAL ACTIVATOR HCAR"/>
    <property type="match status" value="1"/>
</dbReference>
<dbReference type="GO" id="GO:0032993">
    <property type="term" value="C:protein-DNA complex"/>
    <property type="evidence" value="ECO:0007669"/>
    <property type="project" value="TreeGrafter"/>
</dbReference>
<evidence type="ECO:0000256" key="2">
    <source>
        <dbReference type="ARBA" id="ARBA00023015"/>
    </source>
</evidence>
<protein>
    <submittedName>
        <fullName evidence="6">HTH-type transcriptional regulator GltC</fullName>
    </submittedName>
    <submittedName>
        <fullName evidence="7">LysR family transcriptional regulator</fullName>
    </submittedName>
</protein>
<accession>A0A385FWA2</accession>
<proteinExistence type="inferred from homology"/>
<reference evidence="6" key="1">
    <citation type="submission" date="2018-06" db="EMBL/GenBank/DDBJ databases">
        <title>Complete Sequence of plasmid pMKPA34-1 and pMKPA34-2 isolated from MDR P. aeruginosa.</title>
        <authorList>
            <person name="Subedi D."/>
            <person name="Kohli G.S."/>
            <person name="Vijay A.K."/>
            <person name="Rice S.A."/>
            <person name="Willcox M."/>
        </authorList>
    </citation>
    <scope>NUCLEOTIDE SEQUENCE</scope>
    <source>
        <strain evidence="6">PA34</strain>
        <plasmid evidence="6">pMKPA34-2</plasmid>
    </source>
</reference>
<evidence type="ECO:0000256" key="3">
    <source>
        <dbReference type="ARBA" id="ARBA00023125"/>
    </source>
</evidence>
<dbReference type="GO" id="GO:0003677">
    <property type="term" value="F:DNA binding"/>
    <property type="evidence" value="ECO:0007669"/>
    <property type="project" value="UniProtKB-KW"/>
</dbReference>
<dbReference type="InterPro" id="IPR000847">
    <property type="entry name" value="LysR_HTH_N"/>
</dbReference>
<feature type="domain" description="HTH lysR-type" evidence="5">
    <location>
        <begin position="52"/>
        <end position="109"/>
    </location>
</feature>
<dbReference type="AlphaFoldDB" id="A0A385FWA2"/>
<gene>
    <name evidence="6" type="primary">gltC</name>
    <name evidence="7" type="ORF">GNQ48_22210</name>
</gene>
<dbReference type="InterPro" id="IPR036388">
    <property type="entry name" value="WH-like_DNA-bd_sf"/>
</dbReference>
<dbReference type="Gene3D" id="3.40.190.10">
    <property type="entry name" value="Periplasmic binding protein-like II"/>
    <property type="match status" value="2"/>
</dbReference>
<evidence type="ECO:0000259" key="5">
    <source>
        <dbReference type="PROSITE" id="PS50931"/>
    </source>
</evidence>
<evidence type="ECO:0000313" key="6">
    <source>
        <dbReference type="EMBL" id="AXV45955.1"/>
    </source>
</evidence>
<reference evidence="7 8" key="2">
    <citation type="submission" date="2019-11" db="EMBL/GenBank/DDBJ databases">
        <title>Genomes of ocular Pseudomonas aeruginosa isolates.</title>
        <authorList>
            <person name="Khan M."/>
            <person name="Rice S.A."/>
            <person name="Willcox M.D.P."/>
            <person name="Stapleton F."/>
        </authorList>
    </citation>
    <scope>NUCLEOTIDE SEQUENCE [LARGE SCALE GENOMIC DNA]</scope>
    <source>
        <strain evidence="7 8">PA221</strain>
    </source>
</reference>
<dbReference type="PRINTS" id="PR00039">
    <property type="entry name" value="HTHLYSR"/>
</dbReference>
<dbReference type="PANTHER" id="PTHR30346">
    <property type="entry name" value="TRANSCRIPTIONAL DUAL REGULATOR HCAR-RELATED"/>
    <property type="match status" value="1"/>
</dbReference>
<evidence type="ECO:0000313" key="8">
    <source>
        <dbReference type="Proteomes" id="UP000433532"/>
    </source>
</evidence>
<dbReference type="Proteomes" id="UP000433532">
    <property type="component" value="Unassembled WGS sequence"/>
</dbReference>
<dbReference type="FunFam" id="1.10.10.10:FF:000001">
    <property type="entry name" value="LysR family transcriptional regulator"/>
    <property type="match status" value="1"/>
</dbReference>
<evidence type="ECO:0000256" key="4">
    <source>
        <dbReference type="ARBA" id="ARBA00023163"/>
    </source>
</evidence>
<dbReference type="Pfam" id="PF00126">
    <property type="entry name" value="HTH_1"/>
    <property type="match status" value="1"/>
</dbReference>
<keyword evidence="3" id="KW-0238">DNA-binding</keyword>
<organism evidence="6">
    <name type="scientific">Pseudomonas aeruginosa</name>
    <dbReference type="NCBI Taxonomy" id="287"/>
    <lineage>
        <taxon>Bacteria</taxon>
        <taxon>Pseudomonadati</taxon>
        <taxon>Pseudomonadota</taxon>
        <taxon>Gammaproteobacteria</taxon>
        <taxon>Pseudomonadales</taxon>
        <taxon>Pseudomonadaceae</taxon>
        <taxon>Pseudomonas</taxon>
    </lineage>
</organism>
<dbReference type="SUPFAM" id="SSF53850">
    <property type="entry name" value="Periplasmic binding protein-like II"/>
    <property type="match status" value="1"/>
</dbReference>
<dbReference type="EMBL" id="WOAD01000022">
    <property type="protein sequence ID" value="MUI37723.1"/>
    <property type="molecule type" value="Genomic_DNA"/>
</dbReference>
<name>A0A385FWA2_PSEAI</name>
<dbReference type="EMBL" id="MH547561">
    <property type="protein sequence ID" value="AXV45955.1"/>
    <property type="molecule type" value="Genomic_DNA"/>
</dbReference>
<evidence type="ECO:0000256" key="1">
    <source>
        <dbReference type="ARBA" id="ARBA00009437"/>
    </source>
</evidence>
<dbReference type="Gene3D" id="1.10.10.10">
    <property type="entry name" value="Winged helix-like DNA-binding domain superfamily/Winged helix DNA-binding domain"/>
    <property type="match status" value="1"/>
</dbReference>
<dbReference type="GO" id="GO:0003700">
    <property type="term" value="F:DNA-binding transcription factor activity"/>
    <property type="evidence" value="ECO:0007669"/>
    <property type="project" value="InterPro"/>
</dbReference>
<dbReference type="PROSITE" id="PS50931">
    <property type="entry name" value="HTH_LYSR"/>
    <property type="match status" value="1"/>
</dbReference>
<keyword evidence="4" id="KW-0804">Transcription</keyword>